<comment type="caution">
    <text evidence="1">The sequence shown here is derived from an EMBL/GenBank/DDBJ whole genome shotgun (WGS) entry which is preliminary data.</text>
</comment>
<organism evidence="1 2">
    <name type="scientific">Antrodiella citrinella</name>
    <dbReference type="NCBI Taxonomy" id="2447956"/>
    <lineage>
        <taxon>Eukaryota</taxon>
        <taxon>Fungi</taxon>
        <taxon>Dikarya</taxon>
        <taxon>Basidiomycota</taxon>
        <taxon>Agaricomycotina</taxon>
        <taxon>Agaricomycetes</taxon>
        <taxon>Polyporales</taxon>
        <taxon>Steccherinaceae</taxon>
        <taxon>Antrodiella</taxon>
    </lineage>
</organism>
<dbReference type="Proteomes" id="UP000308730">
    <property type="component" value="Unassembled WGS sequence"/>
</dbReference>
<protein>
    <submittedName>
        <fullName evidence="1">Uncharacterized protein</fullName>
    </submittedName>
</protein>
<keyword evidence="2" id="KW-1185">Reference proteome</keyword>
<dbReference type="Pfam" id="PF14441">
    <property type="entry name" value="OTT_1508_deam"/>
    <property type="match status" value="1"/>
</dbReference>
<dbReference type="EMBL" id="SGPM01000328">
    <property type="protein sequence ID" value="THH26606.1"/>
    <property type="molecule type" value="Genomic_DNA"/>
</dbReference>
<dbReference type="InterPro" id="IPR027796">
    <property type="entry name" value="OTT_1508_deam-like"/>
</dbReference>
<accession>A0A4S4ML60</accession>
<reference evidence="1 2" key="1">
    <citation type="submission" date="2019-02" db="EMBL/GenBank/DDBJ databases">
        <title>Genome sequencing of the rare red list fungi Antrodiella citrinella (Flaviporus citrinellus).</title>
        <authorList>
            <person name="Buettner E."/>
            <person name="Kellner H."/>
        </authorList>
    </citation>
    <scope>NUCLEOTIDE SEQUENCE [LARGE SCALE GENOMIC DNA]</scope>
    <source>
        <strain evidence="1 2">DSM 108506</strain>
    </source>
</reference>
<evidence type="ECO:0000313" key="1">
    <source>
        <dbReference type="EMBL" id="THH26606.1"/>
    </source>
</evidence>
<dbReference type="AlphaFoldDB" id="A0A4S4ML60"/>
<proteinExistence type="predicted"/>
<name>A0A4S4ML60_9APHY</name>
<sequence>MYTALAEADVLDSSIISIVCREELWVSVNDMPARSRLGGAVSAQHYGVILYVAEEFEQNAASSHFAGLVKDVWSSLAKQGRKVSKDPMNTTAEDSDVSKFVLQCSIERLTSLIKEHWASHEALAETVRQVASAPGLTSRESEWDSDTLADFGFQRTKLRGDWGEDEELTRTISNPTSRARQYATFRDLAHILSSIKTLLLQEDPSLPAVVSSFLRLYKNFDARKLMRFLAACLKEDTESESGHAEAQPIERCTLSEEEWYRYLHRLVLCAISRYTLDPKYEITPQEEAYLRELVFGVTNRCHEVENSDAPVHCECTMLLHLDSRFQHHSGKMDPYIATSHLPCFGCRLYFLSYDDLKFDPMPPVLNTVLRPPQQNDPLWEEECWEHALLWTMPQMNDSTECVVVAFREKWSRAWLFQIIWLLEATGRFKF</sequence>
<evidence type="ECO:0000313" key="2">
    <source>
        <dbReference type="Proteomes" id="UP000308730"/>
    </source>
</evidence>
<gene>
    <name evidence="1" type="ORF">EUX98_g7579</name>
</gene>